<protein>
    <submittedName>
        <fullName evidence="13">Energy transducer TonB</fullName>
    </submittedName>
</protein>
<feature type="compositionally biased region" description="Pro residues" evidence="10">
    <location>
        <begin position="88"/>
        <end position="137"/>
    </location>
</feature>
<feature type="transmembrane region" description="Helical" evidence="11">
    <location>
        <begin position="50"/>
        <end position="68"/>
    </location>
</feature>
<evidence type="ECO:0000256" key="10">
    <source>
        <dbReference type="SAM" id="MobiDB-lite"/>
    </source>
</evidence>
<keyword evidence="8 11" id="KW-1133">Transmembrane helix</keyword>
<evidence type="ECO:0000256" key="11">
    <source>
        <dbReference type="SAM" id="Phobius"/>
    </source>
</evidence>
<name>A0ABV7NF72_9SPHN</name>
<comment type="subcellular location">
    <subcellularLocation>
        <location evidence="1">Cell inner membrane</location>
        <topology evidence="1">Single-pass membrane protein</topology>
        <orientation evidence="1">Periplasmic side</orientation>
    </subcellularLocation>
</comment>
<evidence type="ECO:0000313" key="13">
    <source>
        <dbReference type="EMBL" id="MFC3440786.1"/>
    </source>
</evidence>
<sequence>MLQAASQPIDDYGAMADNQDAVVAPVIPAVPASAAAMPSERYRARSRPNLPAIAVILVIHALVIGALIQVRNHVQRAEAAKLTVVNLTPPPPPPAAETPPPPPSQPQVVAPPPIVQTPAPPVPVQTTPDPVPVPSPAPAYVAPSPAPAAPAAPPAPPSIVQGGDLGTQMVAGKPPRYPIESRRKHEQGTVVLTLILGLDGAVETVSISQSSGSSRLDNAARDAVKGWRWKPTIRGGQPVRVRGVVEIPFVLRTDAA</sequence>
<evidence type="ECO:0000256" key="6">
    <source>
        <dbReference type="ARBA" id="ARBA00022692"/>
    </source>
</evidence>
<evidence type="ECO:0000313" key="14">
    <source>
        <dbReference type="Proteomes" id="UP001595681"/>
    </source>
</evidence>
<feature type="domain" description="TonB C-terminal" evidence="12">
    <location>
        <begin position="162"/>
        <end position="256"/>
    </location>
</feature>
<keyword evidence="5" id="KW-0997">Cell inner membrane</keyword>
<evidence type="ECO:0000259" key="12">
    <source>
        <dbReference type="PROSITE" id="PS52015"/>
    </source>
</evidence>
<dbReference type="NCBIfam" id="TIGR01352">
    <property type="entry name" value="tonB_Cterm"/>
    <property type="match status" value="1"/>
</dbReference>
<keyword evidence="9 11" id="KW-0472">Membrane</keyword>
<dbReference type="PROSITE" id="PS52015">
    <property type="entry name" value="TONB_CTD"/>
    <property type="match status" value="1"/>
</dbReference>
<dbReference type="PANTHER" id="PTHR33446:SF2">
    <property type="entry name" value="PROTEIN TONB"/>
    <property type="match status" value="1"/>
</dbReference>
<gene>
    <name evidence="13" type="ORF">ACFOKF_06155</name>
</gene>
<comment type="caution">
    <text evidence="13">The sequence shown here is derived from an EMBL/GenBank/DDBJ whole genome shotgun (WGS) entry which is preliminary data.</text>
</comment>
<evidence type="ECO:0000256" key="2">
    <source>
        <dbReference type="ARBA" id="ARBA00006555"/>
    </source>
</evidence>
<dbReference type="EMBL" id="JBHRVU010000004">
    <property type="protein sequence ID" value="MFC3440786.1"/>
    <property type="molecule type" value="Genomic_DNA"/>
</dbReference>
<dbReference type="Proteomes" id="UP001595681">
    <property type="component" value="Unassembled WGS sequence"/>
</dbReference>
<dbReference type="Pfam" id="PF03544">
    <property type="entry name" value="TonB_C"/>
    <property type="match status" value="1"/>
</dbReference>
<dbReference type="PANTHER" id="PTHR33446">
    <property type="entry name" value="PROTEIN TONB-RELATED"/>
    <property type="match status" value="1"/>
</dbReference>
<evidence type="ECO:0000256" key="9">
    <source>
        <dbReference type="ARBA" id="ARBA00023136"/>
    </source>
</evidence>
<proteinExistence type="inferred from homology"/>
<dbReference type="RefSeq" id="WP_380794044.1">
    <property type="nucleotide sequence ID" value="NZ_JBHRVU010000004.1"/>
</dbReference>
<evidence type="ECO:0000256" key="8">
    <source>
        <dbReference type="ARBA" id="ARBA00022989"/>
    </source>
</evidence>
<keyword evidence="3" id="KW-0813">Transport</keyword>
<dbReference type="InterPro" id="IPR037682">
    <property type="entry name" value="TonB_C"/>
</dbReference>
<organism evidence="13 14">
    <name type="scientific">Sphingobium rhizovicinum</name>
    <dbReference type="NCBI Taxonomy" id="432308"/>
    <lineage>
        <taxon>Bacteria</taxon>
        <taxon>Pseudomonadati</taxon>
        <taxon>Pseudomonadota</taxon>
        <taxon>Alphaproteobacteria</taxon>
        <taxon>Sphingomonadales</taxon>
        <taxon>Sphingomonadaceae</taxon>
        <taxon>Sphingobium</taxon>
    </lineage>
</organism>
<evidence type="ECO:0000256" key="5">
    <source>
        <dbReference type="ARBA" id="ARBA00022519"/>
    </source>
</evidence>
<accession>A0ABV7NF72</accession>
<comment type="similarity">
    <text evidence="2">Belongs to the TonB family.</text>
</comment>
<dbReference type="Gene3D" id="3.30.1150.10">
    <property type="match status" value="1"/>
</dbReference>
<evidence type="ECO:0000256" key="3">
    <source>
        <dbReference type="ARBA" id="ARBA00022448"/>
    </source>
</evidence>
<dbReference type="InterPro" id="IPR051045">
    <property type="entry name" value="TonB-dependent_transducer"/>
</dbReference>
<evidence type="ECO:0000256" key="7">
    <source>
        <dbReference type="ARBA" id="ARBA00022927"/>
    </source>
</evidence>
<feature type="region of interest" description="Disordered" evidence="10">
    <location>
        <begin position="85"/>
        <end position="138"/>
    </location>
</feature>
<evidence type="ECO:0000256" key="1">
    <source>
        <dbReference type="ARBA" id="ARBA00004383"/>
    </source>
</evidence>
<evidence type="ECO:0000256" key="4">
    <source>
        <dbReference type="ARBA" id="ARBA00022475"/>
    </source>
</evidence>
<dbReference type="InterPro" id="IPR006260">
    <property type="entry name" value="TonB/TolA_C"/>
</dbReference>
<dbReference type="SUPFAM" id="SSF74653">
    <property type="entry name" value="TolA/TonB C-terminal domain"/>
    <property type="match status" value="1"/>
</dbReference>
<keyword evidence="14" id="KW-1185">Reference proteome</keyword>
<keyword evidence="4" id="KW-1003">Cell membrane</keyword>
<keyword evidence="6 11" id="KW-0812">Transmembrane</keyword>
<reference evidence="14" key="1">
    <citation type="journal article" date="2019" name="Int. J. Syst. Evol. Microbiol.">
        <title>The Global Catalogue of Microorganisms (GCM) 10K type strain sequencing project: providing services to taxonomists for standard genome sequencing and annotation.</title>
        <authorList>
            <consortium name="The Broad Institute Genomics Platform"/>
            <consortium name="The Broad Institute Genome Sequencing Center for Infectious Disease"/>
            <person name="Wu L."/>
            <person name="Ma J."/>
        </authorList>
    </citation>
    <scope>NUCLEOTIDE SEQUENCE [LARGE SCALE GENOMIC DNA]</scope>
    <source>
        <strain evidence="14">CCM 7491</strain>
    </source>
</reference>
<keyword evidence="7" id="KW-0653">Protein transport</keyword>